<dbReference type="InterPro" id="IPR011032">
    <property type="entry name" value="GroES-like_sf"/>
</dbReference>
<dbReference type="InterPro" id="IPR020843">
    <property type="entry name" value="ER"/>
</dbReference>
<dbReference type="InterPro" id="IPR018201">
    <property type="entry name" value="Ketoacyl_synth_AS"/>
</dbReference>
<dbReference type="Gene3D" id="3.30.70.3290">
    <property type="match status" value="1"/>
</dbReference>
<dbReference type="EMBL" id="CAJNOK010003036">
    <property type="protein sequence ID" value="CAF0885307.1"/>
    <property type="molecule type" value="Genomic_DNA"/>
</dbReference>
<dbReference type="GO" id="GO:0016491">
    <property type="term" value="F:oxidoreductase activity"/>
    <property type="evidence" value="ECO:0007669"/>
    <property type="project" value="InterPro"/>
</dbReference>
<comment type="caution">
    <text evidence="10">The sequence shown here is derived from an EMBL/GenBank/DDBJ whole genome shotgun (WGS) entry which is preliminary data.</text>
</comment>
<evidence type="ECO:0000313" key="13">
    <source>
        <dbReference type="Proteomes" id="UP000663829"/>
    </source>
</evidence>
<dbReference type="Pfam" id="PF00698">
    <property type="entry name" value="Acyl_transf_1"/>
    <property type="match status" value="1"/>
</dbReference>
<organism evidence="10 13">
    <name type="scientific">Didymodactylos carnosus</name>
    <dbReference type="NCBI Taxonomy" id="1234261"/>
    <lineage>
        <taxon>Eukaryota</taxon>
        <taxon>Metazoa</taxon>
        <taxon>Spiralia</taxon>
        <taxon>Gnathifera</taxon>
        <taxon>Rotifera</taxon>
        <taxon>Eurotatoria</taxon>
        <taxon>Bdelloidea</taxon>
        <taxon>Philodinida</taxon>
        <taxon>Philodinidae</taxon>
        <taxon>Didymodactylos</taxon>
    </lineage>
</organism>
<evidence type="ECO:0000313" key="9">
    <source>
        <dbReference type="EMBL" id="CAF0885307.1"/>
    </source>
</evidence>
<accession>A0A814HKQ1</accession>
<evidence type="ECO:0000256" key="5">
    <source>
        <dbReference type="ARBA" id="ARBA00023315"/>
    </source>
</evidence>
<feature type="region of interest" description="C-terminal hotdog fold" evidence="6">
    <location>
        <begin position="1203"/>
        <end position="1380"/>
    </location>
</feature>
<dbReference type="SMART" id="SM00827">
    <property type="entry name" value="PKS_AT"/>
    <property type="match status" value="1"/>
</dbReference>
<sequence length="2504" mass="283532">MPSIEHIITSNETMHNNKACEPIALIGMSCTFAGGIDNPDSLWEVLKNSVDVGSEIPKERFDINSFASRYHINKPLIRRGYFVNENQFDHFDASFFGITDGEAMKMDPCHRLLLEKFVHLIEDADYTIDKIRGTRTSVHIGQFSTDHSITYNRLHVDDRTDIVGPNLFVYNASARIAYHFNLHGPNVTLDTACSSSFQAIHLAVQALRNGEADFAVAGGVNLHYTPESFIAAATTGAISPDGRSRTYSEDANGYAIGEGVGLVLLKRLSDAIRDKDRIYCVVRDIMANHDGNESKISYSVPSPYGQNMLLNEIFTRAKIDPNTVFYIEAHGTGTQVGDPIEANTLGAFFHRSQYNPPLLIGSVKSNIGHTEGAAGVASLIKVALCMKHRILTPNMHFTRINPKIHAKKYNLHIVNHTVQFSNDLVTIGINSFGMGGNNSHAIITEWSEQQLNKYFENDLDKNTMLVNGYQMNGEYKCENTKCSDVLFVDSVQNLLEVSRQHFVLTFSSTCNQSMKNQIERFHAWFSKVPVHLTETYQQLFLAHLCAKLLLKRTTSFSHRLSFIFSNFKQFQNQINSYLLNDNNCPGVILPQQYQSTQNYMVCNICFVYGGQGPQWWLMGRQLYSTEPVFRQWIDKIHLELLNVSKNSFSLIQELINTENEKCSRINDTNIAQPAIFAIQVALTALWLSWGIRPKVLIGHSVGEIAAAFVGGRLTLKEATKVIYHRSRLQHRNSNKGGRMLAVNISEDELHKIIVGLADRVEIAAINSPQSLTLSGDGEILEKIYDILITMKPNTFKAYLKTENAFHSRQMERFNIHEELIQSLSDIKGDHHNSEFNKTCSDAILYSSVTGAVVDDKTIFNAEYWWKNIRDTVLFKNAIQSILTDINPTNQIQVFLEISPHPVLSTAITECFTLFSKQELLPSSLKSPLVIHSLNRKEPEQQMMLTSLCRLFSAFGSHSIDLNTFWNSRSYSKLITTKKYNDKILKLINFYIDQLPNYAFSRQVCWSEPKDSVFIRRALRKQDHPLLGYRLWQNEARTPTWKNVFTINNSNQYAYLLDHNIQGTTLFPASGFIELAVAAVNQLLFLLSSQQQSIAFENIQFLNGLILKEDESVQIETVIIMPFREFFIYSRRKYSNDCLRLDGISGNDIITVFSDQKSLHAYSSTEWTLHSCGSINLKIDTSLISSMYNFDSILHNFSSTDNNSNLLSAKTEDEIKTLYAFFLACGLHYGPSFKTIKTLHRTQSEVLTEIEIPSILLQDQNADQQRYHLNPSVLDGCFQGLTTIIPYGDNEAFIPVGIEKLIIFGGNKGLFETAQEPNRKLYAFHTLNLSIKGTTPEKAYTDELVVFSSTQDLASSSVLKTDPIAIFQGFKIQQIPTNKVRSKPIFQKIEESIAIGNTKSVNVKELVDRFCARTYWKQVEFVHDCLEVLSDPILLLNNTPIEVNNDNSSIVVKKNNNQTFEEFVSSIPFINELSAQYIIIFLKKLLNISFSDDNVYLKQIEFRSKILAQHYNLMNSFMNILQNQGYIEKLVKQNGTDNQQWKFLDERVRDVRLINEHTIKISLVNLLNKCPQLKSILSLVELCGSNLCEIVTGKIDELQSLFGLENEILLQELISVISEDNTQSMFSALCQQIKNKISQNKDNNWVLKILEIEAGYGRSTIHILTILNDLANSTNTRIEYTFTNTSSDLFAKTKQTFDELIEEKNIKNQINITHQVFDPEQNSLSSSSVGYQQHLLNPESFHIIFGSNILNKTSNVVNCVRNIRQLLAPGGILLLNEINTCLLPYFKFIFGLLFSSWKFSSDNSAEQVVIMSEIFNQTNGFDQIHCASPNESVLSSFIIQKSNSQLILNDLSERQQQQWIIFCDHKQKVGKRLANLLSQNKISNRNITLVYLSLEEKQNQNCSSSEGKDEDSINYIKIHNTCSISSDIRNIIQRNNVSRNSLLHIVFAWPLDLAMLDDNIDDIDKFKNIFQYQEEIGCGALMYLIQSIYETKFVIQPNIFVLTQNSQPVNNSDLQNFNLTQSPVIGFARSLINEYTSNRLKLIDIQSSCLSSDFVNQLIKEMFSTISCSPNGLHDEEVVLSLCENTNVIQRWLPLYAKIEHPKSLTKSDMKTIIIPKRDADCVHFKLQVPESRFVSDLKWTTSSFESSNAIILSPTEVEVKVHCVGINFRDILKARGLHPHASDGEMDYDSDEVIGSDFSGIITRIGSNVNNNLKINDQIFGLTLQTGAIKSHIILDQNLVVKASPNFTMEQLCTLPTPFVTVIYCLRDCAHLQKGQTILIHAASGAVGLAAIQYCRMIGANVIVTAGTEKKRNFLREKYEIKHVFNSRNLSFITDIRQIAPNGVNVIINSLTGDFLQESIKLLAPAGHFIEIGKRDIYANGRLSLFPLRMSCSFHVVDLTTLQKYCPGKVQELLQYISQLCTNGILTPIAPMTVFEPSQIQQAVTIYSQATHMGKFVVRITDSDAQLEVEKEETKQQHQQQGSLKLRNSLVVYMKYSAVLVKVV</sequence>
<evidence type="ECO:0000256" key="2">
    <source>
        <dbReference type="ARBA" id="ARBA00022553"/>
    </source>
</evidence>
<dbReference type="InterPro" id="IPR013149">
    <property type="entry name" value="ADH-like_C"/>
</dbReference>
<feature type="region of interest" description="N-terminal hotdog fold" evidence="6">
    <location>
        <begin position="1023"/>
        <end position="1181"/>
    </location>
</feature>
<dbReference type="Gene3D" id="3.40.47.10">
    <property type="match status" value="1"/>
</dbReference>
<dbReference type="Pfam" id="PF00109">
    <property type="entry name" value="ketoacyl-synt"/>
    <property type="match status" value="1"/>
</dbReference>
<dbReference type="PANTHER" id="PTHR45681:SF6">
    <property type="entry name" value="POLYKETIDE SYNTHASE 37"/>
    <property type="match status" value="1"/>
</dbReference>
<dbReference type="InterPro" id="IPR020841">
    <property type="entry name" value="PKS_Beta-ketoAc_synthase_dom"/>
</dbReference>
<dbReference type="Gene3D" id="3.40.366.10">
    <property type="entry name" value="Malonyl-Coenzyme A Acyl Carrier Protein, domain 2"/>
    <property type="match status" value="1"/>
</dbReference>
<dbReference type="Gene3D" id="3.90.180.10">
    <property type="entry name" value="Medium-chain alcohol dehydrogenases, catalytic domain"/>
    <property type="match status" value="1"/>
</dbReference>
<dbReference type="SUPFAM" id="SSF53335">
    <property type="entry name" value="S-adenosyl-L-methionine-dependent methyltransferases"/>
    <property type="match status" value="1"/>
</dbReference>
<dbReference type="InterPro" id="IPR016036">
    <property type="entry name" value="Malonyl_transacylase_ACP-bd"/>
</dbReference>
<feature type="domain" description="Ketosynthase family 3 (KS3)" evidence="7">
    <location>
        <begin position="20"/>
        <end position="445"/>
    </location>
</feature>
<dbReference type="InterPro" id="IPR020807">
    <property type="entry name" value="PKS_DH"/>
</dbReference>
<dbReference type="PROSITE" id="PS52019">
    <property type="entry name" value="PKS_MFAS_DH"/>
    <property type="match status" value="1"/>
</dbReference>
<dbReference type="CDD" id="cd00833">
    <property type="entry name" value="PKS"/>
    <property type="match status" value="1"/>
</dbReference>
<dbReference type="SUPFAM" id="SSF53901">
    <property type="entry name" value="Thiolase-like"/>
    <property type="match status" value="1"/>
</dbReference>
<dbReference type="CDD" id="cd05195">
    <property type="entry name" value="enoyl_red"/>
    <property type="match status" value="1"/>
</dbReference>
<dbReference type="InterPro" id="IPR049552">
    <property type="entry name" value="PKS_DH_N"/>
</dbReference>
<evidence type="ECO:0000313" key="10">
    <source>
        <dbReference type="EMBL" id="CAF1012155.1"/>
    </source>
</evidence>
<dbReference type="Proteomes" id="UP000682733">
    <property type="component" value="Unassembled WGS sequence"/>
</dbReference>
<dbReference type="Gene3D" id="3.10.129.120">
    <property type="match status" value="1"/>
</dbReference>
<evidence type="ECO:0000313" key="11">
    <source>
        <dbReference type="EMBL" id="CAF3668379.1"/>
    </source>
</evidence>
<gene>
    <name evidence="10" type="ORF">GPM918_LOCUS14324</name>
    <name evidence="9" type="ORF">OVA965_LOCUS8838</name>
    <name evidence="12" type="ORF">SRO942_LOCUS14324</name>
    <name evidence="11" type="ORF">TMI583_LOCUS8834</name>
</gene>
<dbReference type="InterPro" id="IPR014043">
    <property type="entry name" value="Acyl_transferase_dom"/>
</dbReference>
<dbReference type="Proteomes" id="UP000681722">
    <property type="component" value="Unassembled WGS sequence"/>
</dbReference>
<dbReference type="InterPro" id="IPR001227">
    <property type="entry name" value="Ac_transferase_dom_sf"/>
</dbReference>
<dbReference type="InterPro" id="IPR014031">
    <property type="entry name" value="Ketoacyl_synth_C"/>
</dbReference>
<dbReference type="SMART" id="SM00829">
    <property type="entry name" value="PKS_ER"/>
    <property type="match status" value="1"/>
</dbReference>
<dbReference type="UniPathway" id="UPA00094"/>
<dbReference type="Proteomes" id="UP000663829">
    <property type="component" value="Unassembled WGS sequence"/>
</dbReference>
<dbReference type="Pfam" id="PF16197">
    <property type="entry name" value="KAsynt_C_assoc"/>
    <property type="match status" value="1"/>
</dbReference>
<dbReference type="SUPFAM" id="SSF51735">
    <property type="entry name" value="NAD(P)-binding Rossmann-fold domains"/>
    <property type="match status" value="1"/>
</dbReference>
<evidence type="ECO:0000256" key="1">
    <source>
        <dbReference type="ARBA" id="ARBA00022450"/>
    </source>
</evidence>
<reference evidence="10" key="1">
    <citation type="submission" date="2021-02" db="EMBL/GenBank/DDBJ databases">
        <authorList>
            <person name="Nowell W R."/>
        </authorList>
    </citation>
    <scope>NUCLEOTIDE SEQUENCE</scope>
</reference>
<evidence type="ECO:0000259" key="8">
    <source>
        <dbReference type="PROSITE" id="PS52019"/>
    </source>
</evidence>
<dbReference type="SMART" id="SM00825">
    <property type="entry name" value="PKS_KS"/>
    <property type="match status" value="1"/>
</dbReference>
<dbReference type="Pfam" id="PF00107">
    <property type="entry name" value="ADH_zinc_N"/>
    <property type="match status" value="1"/>
</dbReference>
<dbReference type="InterPro" id="IPR016035">
    <property type="entry name" value="Acyl_Trfase/lysoPLipase"/>
</dbReference>
<dbReference type="Gene3D" id="3.10.129.10">
    <property type="entry name" value="Hotdog Thioesterase"/>
    <property type="match status" value="1"/>
</dbReference>
<dbReference type="EMBL" id="CAJOBC010003434">
    <property type="protein sequence ID" value="CAF3783519.1"/>
    <property type="molecule type" value="Genomic_DNA"/>
</dbReference>
<dbReference type="InterPro" id="IPR016039">
    <property type="entry name" value="Thiolase-like"/>
</dbReference>
<dbReference type="OrthoDB" id="329835at2759"/>
<keyword evidence="13" id="KW-1185">Reference proteome</keyword>
<dbReference type="Gene3D" id="3.40.50.150">
    <property type="entry name" value="Vaccinia Virus protein VP39"/>
    <property type="match status" value="1"/>
</dbReference>
<dbReference type="SMART" id="SM00826">
    <property type="entry name" value="PKS_DH"/>
    <property type="match status" value="1"/>
</dbReference>
<dbReference type="InterPro" id="IPR014030">
    <property type="entry name" value="Ketoacyl_synth_N"/>
</dbReference>
<evidence type="ECO:0000259" key="7">
    <source>
        <dbReference type="PROSITE" id="PS52004"/>
    </source>
</evidence>
<proteinExistence type="predicted"/>
<dbReference type="PANTHER" id="PTHR45681">
    <property type="entry name" value="POLYKETIDE SYNTHASE 44-RELATED"/>
    <property type="match status" value="1"/>
</dbReference>
<dbReference type="InterPro" id="IPR049900">
    <property type="entry name" value="PKS_mFAS_DH"/>
</dbReference>
<dbReference type="Pfam" id="PF02801">
    <property type="entry name" value="Ketoacyl-synt_C"/>
    <property type="match status" value="1"/>
</dbReference>
<dbReference type="Pfam" id="PF14765">
    <property type="entry name" value="PS-DH"/>
    <property type="match status" value="1"/>
</dbReference>
<dbReference type="GO" id="GO:0006633">
    <property type="term" value="P:fatty acid biosynthetic process"/>
    <property type="evidence" value="ECO:0007669"/>
    <property type="project" value="UniProtKB-UniPathway"/>
</dbReference>
<evidence type="ECO:0000313" key="12">
    <source>
        <dbReference type="EMBL" id="CAF3783519.1"/>
    </source>
</evidence>
<keyword evidence="5" id="KW-0012">Acyltransferase</keyword>
<feature type="domain" description="PKS/mFAS DH" evidence="8">
    <location>
        <begin position="1023"/>
        <end position="1380"/>
    </location>
</feature>
<dbReference type="SUPFAM" id="SSF50129">
    <property type="entry name" value="GroES-like"/>
    <property type="match status" value="1"/>
</dbReference>
<dbReference type="InterPro" id="IPR032821">
    <property type="entry name" value="PKS_assoc"/>
</dbReference>
<dbReference type="SUPFAM" id="SSF55048">
    <property type="entry name" value="Probable ACP-binding domain of malonyl-CoA ACP transacylase"/>
    <property type="match status" value="1"/>
</dbReference>
<evidence type="ECO:0000256" key="6">
    <source>
        <dbReference type="PROSITE-ProRule" id="PRU01363"/>
    </source>
</evidence>
<keyword evidence="4" id="KW-0511">Multifunctional enzyme</keyword>
<dbReference type="EMBL" id="CAJNOQ010003434">
    <property type="protein sequence ID" value="CAF1012155.1"/>
    <property type="molecule type" value="Genomic_DNA"/>
</dbReference>
<keyword evidence="2" id="KW-0597">Phosphoprotein</keyword>
<dbReference type="InterPro" id="IPR036291">
    <property type="entry name" value="NAD(P)-bd_dom_sf"/>
</dbReference>
<dbReference type="InterPro" id="IPR050444">
    <property type="entry name" value="Polyketide_Synthase"/>
</dbReference>
<evidence type="ECO:0000256" key="3">
    <source>
        <dbReference type="ARBA" id="ARBA00022679"/>
    </source>
</evidence>
<evidence type="ECO:0000256" key="4">
    <source>
        <dbReference type="ARBA" id="ARBA00023268"/>
    </source>
</evidence>
<dbReference type="SUPFAM" id="SSF52151">
    <property type="entry name" value="FabD/lysophospholipase-like"/>
    <property type="match status" value="1"/>
</dbReference>
<keyword evidence="1" id="KW-0596">Phosphopantetheine</keyword>
<name>A0A814HKQ1_9BILA</name>
<keyword evidence="3" id="KW-0808">Transferase</keyword>
<protein>
    <submittedName>
        <fullName evidence="10">Uncharacterized protein</fullName>
    </submittedName>
</protein>
<dbReference type="Gene3D" id="3.40.50.720">
    <property type="entry name" value="NAD(P)-binding Rossmann-like Domain"/>
    <property type="match status" value="1"/>
</dbReference>
<dbReference type="PROSITE" id="PS00606">
    <property type="entry name" value="KS3_1"/>
    <property type="match status" value="1"/>
</dbReference>
<dbReference type="EMBL" id="CAJOBA010003037">
    <property type="protein sequence ID" value="CAF3668379.1"/>
    <property type="molecule type" value="Genomic_DNA"/>
</dbReference>
<dbReference type="InterPro" id="IPR049551">
    <property type="entry name" value="PKS_DH_C"/>
</dbReference>
<dbReference type="Proteomes" id="UP000677228">
    <property type="component" value="Unassembled WGS sequence"/>
</dbReference>
<feature type="active site" description="Proton donor; for dehydratase activity" evidence="6">
    <location>
        <position position="1274"/>
    </location>
</feature>
<dbReference type="InterPro" id="IPR029063">
    <property type="entry name" value="SAM-dependent_MTases_sf"/>
</dbReference>
<dbReference type="PROSITE" id="PS52004">
    <property type="entry name" value="KS3_2"/>
    <property type="match status" value="1"/>
</dbReference>
<feature type="active site" description="Proton acceptor; for dehydratase activity" evidence="6">
    <location>
        <position position="1058"/>
    </location>
</feature>
<dbReference type="Pfam" id="PF21089">
    <property type="entry name" value="PKS_DH_N"/>
    <property type="match status" value="1"/>
</dbReference>
<dbReference type="GO" id="GO:0004315">
    <property type="term" value="F:3-oxoacyl-[acyl-carrier-protein] synthase activity"/>
    <property type="evidence" value="ECO:0007669"/>
    <property type="project" value="InterPro"/>
</dbReference>